<dbReference type="Pfam" id="PF23019">
    <property type="entry name" value="DUF7033"/>
    <property type="match status" value="1"/>
</dbReference>
<keyword evidence="3" id="KW-1185">Reference proteome</keyword>
<organism evidence="2 3">
    <name type="scientific">Neolewinella aurantiaca</name>
    <dbReference type="NCBI Taxonomy" id="2602767"/>
    <lineage>
        <taxon>Bacteria</taxon>
        <taxon>Pseudomonadati</taxon>
        <taxon>Bacteroidota</taxon>
        <taxon>Saprospiria</taxon>
        <taxon>Saprospirales</taxon>
        <taxon>Lewinellaceae</taxon>
        <taxon>Neolewinella</taxon>
    </lineage>
</organism>
<evidence type="ECO:0000259" key="1">
    <source>
        <dbReference type="Pfam" id="PF23019"/>
    </source>
</evidence>
<name>A0A5C7FK03_9BACT</name>
<gene>
    <name evidence="2" type="ORF">FUA23_00255</name>
</gene>
<evidence type="ECO:0000313" key="3">
    <source>
        <dbReference type="Proteomes" id="UP000321907"/>
    </source>
</evidence>
<protein>
    <recommendedName>
        <fullName evidence="1">DUF7033 domain-containing protein</fullName>
    </recommendedName>
</protein>
<dbReference type="CDD" id="cd10931">
    <property type="entry name" value="CE4_u7"/>
    <property type="match status" value="1"/>
</dbReference>
<proteinExistence type="predicted"/>
<reference evidence="2 3" key="1">
    <citation type="submission" date="2019-08" db="EMBL/GenBank/DDBJ databases">
        <title>Lewinella sp. strain SSH13 Genome sequencing and assembly.</title>
        <authorList>
            <person name="Kim I."/>
        </authorList>
    </citation>
    <scope>NUCLEOTIDE SEQUENCE [LARGE SCALE GENOMIC DNA]</scope>
    <source>
        <strain evidence="2 3">SSH13</strain>
    </source>
</reference>
<dbReference type="OrthoDB" id="5573484at2"/>
<comment type="caution">
    <text evidence="2">The sequence shown here is derived from an EMBL/GenBank/DDBJ whole genome shotgun (WGS) entry which is preliminary data.</text>
</comment>
<dbReference type="Proteomes" id="UP000321907">
    <property type="component" value="Unassembled WGS sequence"/>
</dbReference>
<sequence length="444" mass="50524">MPSPTVIPVFSRHRHPRLRYVLKELSRDLGYDLRLMTDPDRWKKAGSGAKVSISVDFEDETYLRLPAHPILHGGAPETNDLRVSTKDGVPAFFLVDGIPDYLACCFYALSRYEEYQPFAADAHNRFPAAESHARTNGYLHRPVVREWAAVLDHKLRTVFPELPPTKVHPWRFRPSYDIDILWAWQHRGVRGAAAGFRDLLTGHPARAWKRFTSSPERDPYQSLAILHALHLPPGPDEAALNPIWFWLLADNTDRRDPNPYPLPAAQQALIRELSSTNDVGIHPSYRASDSPEILRTEVERLAKLTGRAVRHSRQHFLRFRLPATYRDLRSAGITHDYTMGYADEAGWRAGTNLPFFWYDLEKEEATGLTVHPFVAMDVTLKNYLGLGPEAAVTYTTNLASAVRPFGGDFMLLWHNSSFAEEYGWQGWQQAYADLVMALRNTGNV</sequence>
<dbReference type="AlphaFoldDB" id="A0A5C7FK03"/>
<evidence type="ECO:0000313" key="2">
    <source>
        <dbReference type="EMBL" id="TXF91649.1"/>
    </source>
</evidence>
<dbReference type="RefSeq" id="WP_147928690.1">
    <property type="nucleotide sequence ID" value="NZ_VOXD01000001.1"/>
</dbReference>
<dbReference type="EMBL" id="VOXD01000001">
    <property type="protein sequence ID" value="TXF91649.1"/>
    <property type="molecule type" value="Genomic_DNA"/>
</dbReference>
<feature type="domain" description="DUF7033" evidence="1">
    <location>
        <begin position="100"/>
        <end position="186"/>
    </location>
</feature>
<dbReference type="InterPro" id="IPR054297">
    <property type="entry name" value="DUF7033"/>
</dbReference>
<accession>A0A5C7FK03</accession>